<reference evidence="2 3" key="1">
    <citation type="journal article" date="2020" name="ISME J.">
        <title>Uncovering the hidden diversity of litter-decomposition mechanisms in mushroom-forming fungi.</title>
        <authorList>
            <person name="Floudas D."/>
            <person name="Bentzer J."/>
            <person name="Ahren D."/>
            <person name="Johansson T."/>
            <person name="Persson P."/>
            <person name="Tunlid A."/>
        </authorList>
    </citation>
    <scope>NUCLEOTIDE SEQUENCE [LARGE SCALE GENOMIC DNA]</scope>
    <source>
        <strain evidence="2 3">CBS 101986</strain>
    </source>
</reference>
<sequence>MLCPVSKLPVELLTKIFHLTRLLAVSVDSFSREEKWKEIDWVTLSWVCQQWRDVALNDPRLWTELPTHFPGWAAAMLERSAQSDIMVDFQRTTFGVGDQIAPLLVNHVSRIQNMALWTETFHSLQDEFLLFSSTPRLTALRIKAAFGMPDIGLEALGFRLPDAVFLDAANLRSLTLEGVNLNWNSHLFSRPLQFLSLADMSLKPKMAELRAAMTKLTGIRMLLLRNVLPFAEKTGLFVPFADPVCLHSLLHVGVIDQPTCLASFFNAFSLGQDTQVHAVTYLKDNYRESLRHLLIAMRRPNAAGRFFSDASTVDLEVKLPRVRNSSPPSLTVTMCRFLISSLSEGYSIVDLPHLEFRVMKQFQGTYLNEDVLGDVLKEIFVAFNWENLQELSLAGLDWFFGDTLADTFGTLATVQMITVGRSSVQSLMDALLVGSDNWESGNNSSTPVAFAGLKIIRMVGVSFDNIHDDEGWDGSELDICLSFRKRQGAAIQEVHLEACSNLCRDDIIGFTYDADVIIWDGKEYRKGVHREDDSSDEDSDDEDRLSAQDDECEDNLWGEDDNNA</sequence>
<dbReference type="OrthoDB" id="2869795at2759"/>
<evidence type="ECO:0008006" key="4">
    <source>
        <dbReference type="Google" id="ProtNLM"/>
    </source>
</evidence>
<dbReference type="EMBL" id="JAACJJ010000056">
    <property type="protein sequence ID" value="KAF5312262.1"/>
    <property type="molecule type" value="Genomic_DNA"/>
</dbReference>
<organism evidence="2 3">
    <name type="scientific">Psilocybe cf. subviscida</name>
    <dbReference type="NCBI Taxonomy" id="2480587"/>
    <lineage>
        <taxon>Eukaryota</taxon>
        <taxon>Fungi</taxon>
        <taxon>Dikarya</taxon>
        <taxon>Basidiomycota</taxon>
        <taxon>Agaricomycotina</taxon>
        <taxon>Agaricomycetes</taxon>
        <taxon>Agaricomycetidae</taxon>
        <taxon>Agaricales</taxon>
        <taxon>Agaricineae</taxon>
        <taxon>Strophariaceae</taxon>
        <taxon>Psilocybe</taxon>
    </lineage>
</organism>
<feature type="region of interest" description="Disordered" evidence="1">
    <location>
        <begin position="527"/>
        <end position="564"/>
    </location>
</feature>
<dbReference type="AlphaFoldDB" id="A0A8H5AY05"/>
<dbReference type="Gene3D" id="1.20.1280.50">
    <property type="match status" value="1"/>
</dbReference>
<keyword evidence="3" id="KW-1185">Reference proteome</keyword>
<proteinExistence type="predicted"/>
<gene>
    <name evidence="2" type="ORF">D9619_003543</name>
</gene>
<dbReference type="Proteomes" id="UP000567179">
    <property type="component" value="Unassembled WGS sequence"/>
</dbReference>
<protein>
    <recommendedName>
        <fullName evidence="4">F-box domain-containing protein</fullName>
    </recommendedName>
</protein>
<evidence type="ECO:0000256" key="1">
    <source>
        <dbReference type="SAM" id="MobiDB-lite"/>
    </source>
</evidence>
<evidence type="ECO:0000313" key="3">
    <source>
        <dbReference type="Proteomes" id="UP000567179"/>
    </source>
</evidence>
<name>A0A8H5AY05_9AGAR</name>
<comment type="caution">
    <text evidence="2">The sequence shown here is derived from an EMBL/GenBank/DDBJ whole genome shotgun (WGS) entry which is preliminary data.</text>
</comment>
<evidence type="ECO:0000313" key="2">
    <source>
        <dbReference type="EMBL" id="KAF5312262.1"/>
    </source>
</evidence>
<accession>A0A8H5AY05</accession>
<feature type="compositionally biased region" description="Acidic residues" evidence="1">
    <location>
        <begin position="533"/>
        <end position="564"/>
    </location>
</feature>